<dbReference type="STRING" id="1121955.SAMN02745146_0206"/>
<reference evidence="1 2" key="1">
    <citation type="submission" date="2016-11" db="EMBL/GenBank/DDBJ databases">
        <authorList>
            <person name="Jaros S."/>
            <person name="Januszkiewicz K."/>
            <person name="Wedrychowicz H."/>
        </authorList>
    </citation>
    <scope>NUCLEOTIDE SEQUENCE [LARGE SCALE GENOMIC DNA]</scope>
    <source>
        <strain evidence="1 2">DSM 21074</strain>
    </source>
</reference>
<keyword evidence="2" id="KW-1185">Reference proteome</keyword>
<sequence>MTVNDLLQHPVLDIPKDWREKGRESYYQHVIQTIREYTSLVDKLDDFEVDGSKIYMGQIPNTAFIQHPVRNINQALIHALQRYFNQGSPSVAYKMFAEFFAQSTKGQQYAMLSPDSFLTSKILRESDVLYRLRSESAYAPDAAGMFHIPFDRRYLVANQRFSISGYPCLYAASSVHLAYKELRNPGWTPSLYAAKLKAVRNEIGQIVLLDLRNHVSEMRRKHINRPHSYDGQLMKFFATWPLVMATSVPVRDSDRFHEEYVIPQLVLEWVNTTSRGGGRGGFFSGISFSSSRLSPEDPTYADAYNVVIPAHSSTSKGLCPVRTKQIQVSSPITIESLDPHTLSNAIADNQHAQLLQDALQTKEFETIHPYRG</sequence>
<dbReference type="AlphaFoldDB" id="A0A1M6M9I1"/>
<protein>
    <submittedName>
        <fullName evidence="1">RES domain-containing protein</fullName>
    </submittedName>
</protein>
<name>A0A1M6M9I1_9BACT</name>
<dbReference type="EMBL" id="FQYN01000011">
    <property type="protein sequence ID" value="SHJ79943.1"/>
    <property type="molecule type" value="Genomic_DNA"/>
</dbReference>
<dbReference type="OrthoDB" id="7068172at2"/>
<evidence type="ECO:0000313" key="1">
    <source>
        <dbReference type="EMBL" id="SHJ79943.1"/>
    </source>
</evidence>
<proteinExistence type="predicted"/>
<gene>
    <name evidence="1" type="ORF">SAMN02745146_0206</name>
</gene>
<dbReference type="RefSeq" id="WP_143164268.1">
    <property type="nucleotide sequence ID" value="NZ_FQYN01000011.1"/>
</dbReference>
<evidence type="ECO:0000313" key="2">
    <source>
        <dbReference type="Proteomes" id="UP000184418"/>
    </source>
</evidence>
<dbReference type="Proteomes" id="UP000184418">
    <property type="component" value="Unassembled WGS sequence"/>
</dbReference>
<accession>A0A1M6M9I1</accession>
<organism evidence="1 2">
    <name type="scientific">Hymenobacter daecheongensis DSM 21074</name>
    <dbReference type="NCBI Taxonomy" id="1121955"/>
    <lineage>
        <taxon>Bacteria</taxon>
        <taxon>Pseudomonadati</taxon>
        <taxon>Bacteroidota</taxon>
        <taxon>Cytophagia</taxon>
        <taxon>Cytophagales</taxon>
        <taxon>Hymenobacteraceae</taxon>
        <taxon>Hymenobacter</taxon>
    </lineage>
</organism>